<dbReference type="RefSeq" id="WP_109708400.1">
    <property type="nucleotide sequence ID" value="NZ_QGDS01000001.1"/>
</dbReference>
<dbReference type="Proteomes" id="UP000254051">
    <property type="component" value="Unassembled WGS sequence"/>
</dbReference>
<dbReference type="PIRSF" id="PIRSF000538">
    <property type="entry name" value="GlpK"/>
    <property type="match status" value="1"/>
</dbReference>
<name>A0A316A4E0_9FIRM</name>
<dbReference type="OrthoDB" id="8434698at2"/>
<dbReference type="PANTHER" id="PTHR10196:SF67">
    <property type="entry name" value="SEDOHEPTULOKINASE"/>
    <property type="match status" value="1"/>
</dbReference>
<dbReference type="InterPro" id="IPR018484">
    <property type="entry name" value="FGGY_N"/>
</dbReference>
<dbReference type="AlphaFoldDB" id="A0A316A4E0"/>
<dbReference type="PANTHER" id="PTHR10196">
    <property type="entry name" value="SUGAR KINASE"/>
    <property type="match status" value="1"/>
</dbReference>
<comment type="similarity">
    <text evidence="1">Belongs to the FGGY kinase family.</text>
</comment>
<dbReference type="GO" id="GO:0005829">
    <property type="term" value="C:cytosol"/>
    <property type="evidence" value="ECO:0007669"/>
    <property type="project" value="TreeGrafter"/>
</dbReference>
<protein>
    <submittedName>
        <fullName evidence="6">Sedoheptulokinase</fullName>
    </submittedName>
</protein>
<dbReference type="CDD" id="cd07777">
    <property type="entry name" value="ASKHA_NBD_FGGY_SHK"/>
    <property type="match status" value="1"/>
</dbReference>
<organism evidence="6 7">
    <name type="scientific">Faecalicatena contorta</name>
    <dbReference type="NCBI Taxonomy" id="39482"/>
    <lineage>
        <taxon>Bacteria</taxon>
        <taxon>Bacillati</taxon>
        <taxon>Bacillota</taxon>
        <taxon>Clostridia</taxon>
        <taxon>Lachnospirales</taxon>
        <taxon>Lachnospiraceae</taxon>
        <taxon>Faecalicatena</taxon>
    </lineage>
</organism>
<dbReference type="EMBL" id="UHJJ01000001">
    <property type="protein sequence ID" value="SUQ12376.1"/>
    <property type="molecule type" value="Genomic_DNA"/>
</dbReference>
<dbReference type="GO" id="GO:0050277">
    <property type="term" value="F:sedoheptulokinase activity"/>
    <property type="evidence" value="ECO:0007669"/>
    <property type="project" value="TreeGrafter"/>
</dbReference>
<evidence type="ECO:0000313" key="6">
    <source>
        <dbReference type="EMBL" id="SUQ12376.1"/>
    </source>
</evidence>
<evidence type="ECO:0000256" key="1">
    <source>
        <dbReference type="ARBA" id="ARBA00009156"/>
    </source>
</evidence>
<gene>
    <name evidence="6" type="ORF">SAMN05216529_101267</name>
</gene>
<dbReference type="Gene3D" id="3.30.420.40">
    <property type="match status" value="2"/>
</dbReference>
<sequence>MKAVGLDIGTTTISAVVVGIENGHLERAYTIENDSFVKTKYSWEKIQDPEKIVKKVKRLLDEIIEANHDIRVIGLTGQMHGILYADDEGKAVSPLYTWQDERGNQPYLGEKSVCDVLKQRYGIRTYTGYGLVTHLYNAGKGLLPEKAHSIRTIMDYLGMVLTESNNSIIHSSNAASLGLYDMKSGAFLEEIIAKEKAGNIILPDITETLSILGTYKEIPVCVAVGDNQASFIGSVKDAKDSILVNMGTGGQISVYMDNYLEVPGVELRPLAKNKYLLVGSSLCGGRAYAILKNFFQKYAEAAGICNVNHYEIMGRLAEEGIGREDKLKVDTSFSGTRETPEKRGNITNIGIENFTPEALIAGVLEGMAEELYEMYLLVNEKKRKNIHKMIASGNGIRKNICLQNIMSKKFSMVLQMAEYSEEAAYGAAKAGMIAAKEISGLEAIGIEI</sequence>
<dbReference type="SUPFAM" id="SSF53067">
    <property type="entry name" value="Actin-like ATPase domain"/>
    <property type="match status" value="2"/>
</dbReference>
<dbReference type="Pfam" id="PF00370">
    <property type="entry name" value="FGGY_N"/>
    <property type="match status" value="1"/>
</dbReference>
<keyword evidence="2" id="KW-0808">Transferase</keyword>
<evidence type="ECO:0000259" key="5">
    <source>
        <dbReference type="Pfam" id="PF02782"/>
    </source>
</evidence>
<dbReference type="InterPro" id="IPR043129">
    <property type="entry name" value="ATPase_NBD"/>
</dbReference>
<dbReference type="GO" id="GO:0006071">
    <property type="term" value="P:glycerol metabolic process"/>
    <property type="evidence" value="ECO:0007669"/>
    <property type="project" value="TreeGrafter"/>
</dbReference>
<evidence type="ECO:0000256" key="3">
    <source>
        <dbReference type="ARBA" id="ARBA00022777"/>
    </source>
</evidence>
<dbReference type="InterPro" id="IPR018485">
    <property type="entry name" value="FGGY_C"/>
</dbReference>
<evidence type="ECO:0000259" key="4">
    <source>
        <dbReference type="Pfam" id="PF00370"/>
    </source>
</evidence>
<proteinExistence type="inferred from homology"/>
<keyword evidence="3 6" id="KW-0418">Kinase</keyword>
<dbReference type="InterPro" id="IPR000577">
    <property type="entry name" value="Carb_kinase_FGGY"/>
</dbReference>
<evidence type="ECO:0000256" key="2">
    <source>
        <dbReference type="ARBA" id="ARBA00022679"/>
    </source>
</evidence>
<evidence type="ECO:0000313" key="7">
    <source>
        <dbReference type="Proteomes" id="UP000254051"/>
    </source>
</evidence>
<reference evidence="7" key="1">
    <citation type="submission" date="2017-07" db="EMBL/GenBank/DDBJ databases">
        <authorList>
            <person name="Varghese N."/>
            <person name="Submissions S."/>
        </authorList>
    </citation>
    <scope>NUCLEOTIDE SEQUENCE [LARGE SCALE GENOMIC DNA]</scope>
    <source>
        <strain evidence="7">NLAE-zl-C134</strain>
    </source>
</reference>
<keyword evidence="7" id="KW-1185">Reference proteome</keyword>
<feature type="domain" description="Carbohydrate kinase FGGY N-terminal" evidence="4">
    <location>
        <begin position="4"/>
        <end position="231"/>
    </location>
</feature>
<feature type="domain" description="Carbohydrate kinase FGGY C-terminal" evidence="5">
    <location>
        <begin position="244"/>
        <end position="435"/>
    </location>
</feature>
<accession>A0A316A4E0</accession>
<dbReference type="Pfam" id="PF02782">
    <property type="entry name" value="FGGY_C"/>
    <property type="match status" value="1"/>
</dbReference>